<evidence type="ECO:0000313" key="5">
    <source>
        <dbReference type="EMBL" id="QES87983.1"/>
    </source>
</evidence>
<keyword evidence="2" id="KW-1133">Transmembrane helix</keyword>
<evidence type="ECO:0000313" key="6">
    <source>
        <dbReference type="Proteomes" id="UP000292424"/>
    </source>
</evidence>
<dbReference type="Proteomes" id="UP000292424">
    <property type="component" value="Chromosome"/>
</dbReference>
<dbReference type="Pfam" id="PF10531">
    <property type="entry name" value="SLBB"/>
    <property type="match status" value="1"/>
</dbReference>
<gene>
    <name evidence="5" type="ORF">E0W69_004655</name>
</gene>
<protein>
    <submittedName>
        <fullName evidence="5">Uncharacterized protein</fullName>
    </submittedName>
</protein>
<keyword evidence="6" id="KW-1185">Reference proteome</keyword>
<organism evidence="5 6">
    <name type="scientific">Rhizosphaericola mali</name>
    <dbReference type="NCBI Taxonomy" id="2545455"/>
    <lineage>
        <taxon>Bacteria</taxon>
        <taxon>Pseudomonadati</taxon>
        <taxon>Bacteroidota</taxon>
        <taxon>Chitinophagia</taxon>
        <taxon>Chitinophagales</taxon>
        <taxon>Chitinophagaceae</taxon>
        <taxon>Rhizosphaericola</taxon>
    </lineage>
</organism>
<evidence type="ECO:0000256" key="1">
    <source>
        <dbReference type="ARBA" id="ARBA00022729"/>
    </source>
</evidence>
<keyword evidence="2" id="KW-0812">Transmembrane</keyword>
<dbReference type="AlphaFoldDB" id="A0A5P2G4G4"/>
<evidence type="ECO:0000259" key="3">
    <source>
        <dbReference type="Pfam" id="PF02563"/>
    </source>
</evidence>
<accession>A0A5P2G4G4</accession>
<sequence>MKISLTCLMLAFVICLIGCTSYKKIPYFQNIPDSSYVYHNGETIDGVNKESITIKPDDILAIKILLKDGSDALMPQNTINPTPTPIGNNANQSKNIYRVNEAGFIQIPIIGNVEVTNLTLSEIRKKIGDLAMITMKNPIVQVELDNFTITVLGEVNKPGTYTIVNKDKCTIVDVLGLAGDLNIGGKRNNIMLIRDLGNGKKKIGRFNLQSTDIFNSPFYNLQQNDVVYIEPTKFRASAESFQKISFVAGFAAILSVLVSVIALSK</sequence>
<feature type="transmembrane region" description="Helical" evidence="2">
    <location>
        <begin position="244"/>
        <end position="263"/>
    </location>
</feature>
<evidence type="ECO:0000256" key="2">
    <source>
        <dbReference type="SAM" id="Phobius"/>
    </source>
</evidence>
<evidence type="ECO:0000259" key="4">
    <source>
        <dbReference type="Pfam" id="PF10531"/>
    </source>
</evidence>
<keyword evidence="1" id="KW-0732">Signal</keyword>
<dbReference type="InterPro" id="IPR049712">
    <property type="entry name" value="Poly_export"/>
</dbReference>
<dbReference type="RefSeq" id="WP_131328870.1">
    <property type="nucleotide sequence ID" value="NZ_CP044016.1"/>
</dbReference>
<keyword evidence="2" id="KW-0472">Membrane</keyword>
<proteinExistence type="predicted"/>
<dbReference type="Pfam" id="PF02563">
    <property type="entry name" value="Poly_export"/>
    <property type="match status" value="1"/>
</dbReference>
<dbReference type="KEGG" id="arac:E0W69_004655"/>
<dbReference type="InterPro" id="IPR003715">
    <property type="entry name" value="Poly_export_N"/>
</dbReference>
<dbReference type="Gene3D" id="3.30.1950.10">
    <property type="entry name" value="wza like domain"/>
    <property type="match status" value="1"/>
</dbReference>
<dbReference type="PANTHER" id="PTHR33619:SF3">
    <property type="entry name" value="POLYSACCHARIDE EXPORT PROTEIN GFCE-RELATED"/>
    <property type="match status" value="1"/>
</dbReference>
<dbReference type="InterPro" id="IPR019554">
    <property type="entry name" value="Soluble_ligand-bd"/>
</dbReference>
<name>A0A5P2G4G4_9BACT</name>
<dbReference type="GO" id="GO:0015159">
    <property type="term" value="F:polysaccharide transmembrane transporter activity"/>
    <property type="evidence" value="ECO:0007669"/>
    <property type="project" value="InterPro"/>
</dbReference>
<feature type="domain" description="Polysaccharide export protein N-terminal" evidence="3">
    <location>
        <begin position="50"/>
        <end position="144"/>
    </location>
</feature>
<dbReference type="PANTHER" id="PTHR33619">
    <property type="entry name" value="POLYSACCHARIDE EXPORT PROTEIN GFCE-RELATED"/>
    <property type="match status" value="1"/>
</dbReference>
<dbReference type="Gene3D" id="3.10.560.10">
    <property type="entry name" value="Outer membrane lipoprotein wza domain like"/>
    <property type="match status" value="1"/>
</dbReference>
<dbReference type="OrthoDB" id="662756at2"/>
<dbReference type="EMBL" id="CP044016">
    <property type="protein sequence ID" value="QES87983.1"/>
    <property type="molecule type" value="Genomic_DNA"/>
</dbReference>
<feature type="domain" description="Soluble ligand binding" evidence="4">
    <location>
        <begin position="149"/>
        <end position="200"/>
    </location>
</feature>
<reference evidence="5 6" key="1">
    <citation type="submission" date="2019-09" db="EMBL/GenBank/DDBJ databases">
        <title>Complete genome sequence of Arachidicoccus sp. B3-10 isolated from apple orchard soil.</title>
        <authorList>
            <person name="Kim H.S."/>
            <person name="Han K.-I."/>
            <person name="Suh M.K."/>
            <person name="Lee K.C."/>
            <person name="Eom M.K."/>
            <person name="Kim J.-S."/>
            <person name="Kang S.W."/>
            <person name="Sin Y."/>
            <person name="Lee J.-S."/>
        </authorList>
    </citation>
    <scope>NUCLEOTIDE SEQUENCE [LARGE SCALE GENOMIC DNA]</scope>
    <source>
        <strain evidence="5 6">B3-10</strain>
    </source>
</reference>